<dbReference type="PROSITE" id="PS50053">
    <property type="entry name" value="UBIQUITIN_2"/>
    <property type="match status" value="4"/>
</dbReference>
<dbReference type="AlphaFoldDB" id="A0A9N8DFI0"/>
<organism evidence="3 4">
    <name type="scientific">Seminavis robusta</name>
    <dbReference type="NCBI Taxonomy" id="568900"/>
    <lineage>
        <taxon>Eukaryota</taxon>
        <taxon>Sar</taxon>
        <taxon>Stramenopiles</taxon>
        <taxon>Ochrophyta</taxon>
        <taxon>Bacillariophyta</taxon>
        <taxon>Bacillariophyceae</taxon>
        <taxon>Bacillariophycidae</taxon>
        <taxon>Naviculales</taxon>
        <taxon>Naviculaceae</taxon>
        <taxon>Seminavis</taxon>
    </lineage>
</organism>
<feature type="domain" description="Ubiquitin-like" evidence="2">
    <location>
        <begin position="113"/>
        <end position="185"/>
    </location>
</feature>
<dbReference type="Proteomes" id="UP001153069">
    <property type="component" value="Unassembled WGS sequence"/>
</dbReference>
<evidence type="ECO:0000313" key="4">
    <source>
        <dbReference type="Proteomes" id="UP001153069"/>
    </source>
</evidence>
<sequence>MKAWISKRTSGTPLYRRTGGPPPGKAKNLIDFKVMSLTGEDTINLYGVVRSDTVSVVKRKMQDKRGVDNLPAKEQRIFFKGKLLKDRRTLEHYDVEKHDTLWVGLFSSGTAKKEFFVKLPQGNIAIDNFRFRDMVRGVKRTIQDMQGISPDQQLLFFGGKQMDEDKTLKEHGVERQNTIHLILRQHVEAVSWRGLRSLDDIYGDFYEGWYDCAAKPLRMSSSDTIHISLLTAWPLVAPSGVRVFSDGNIVDLKIEIKRNSGIPVDLMDLYKDWGKDQLQPLADEKSLADCGLSDESTVCLATRSPQLVVRKGEERILLDVPRDVATIKLLKDMITEKTGVPSQHQQLFFAGYLLEDWRKVSHYGIPWHSEIVLKENMIDSLWTSWEKRQYLSLTPLATQSHTSRK</sequence>
<name>A0A9N8DFI0_9STRA</name>
<evidence type="ECO:0000313" key="3">
    <source>
        <dbReference type="EMBL" id="CAB9499741.1"/>
    </source>
</evidence>
<dbReference type="Gene3D" id="3.10.20.90">
    <property type="entry name" value="Phosphatidylinositol 3-kinase Catalytic Subunit, Chain A, domain 1"/>
    <property type="match status" value="4"/>
</dbReference>
<keyword evidence="4" id="KW-1185">Reference proteome</keyword>
<proteinExistence type="predicted"/>
<dbReference type="SMART" id="SM00213">
    <property type="entry name" value="UBQ"/>
    <property type="match status" value="3"/>
</dbReference>
<feature type="domain" description="Ubiquitin-like" evidence="2">
    <location>
        <begin position="326"/>
        <end position="373"/>
    </location>
</feature>
<dbReference type="SUPFAM" id="SSF54236">
    <property type="entry name" value="Ubiquitin-like"/>
    <property type="match status" value="4"/>
</dbReference>
<accession>A0A9N8DFI0</accession>
<comment type="caution">
    <text evidence="3">The sequence shown here is derived from an EMBL/GenBank/DDBJ whole genome shotgun (WGS) entry which is preliminary data.</text>
</comment>
<dbReference type="Pfam" id="PF00240">
    <property type="entry name" value="ubiquitin"/>
    <property type="match status" value="3"/>
</dbReference>
<protein>
    <submittedName>
        <fullName evidence="3">Polyubiquitin</fullName>
    </submittedName>
</protein>
<dbReference type="InterPro" id="IPR000626">
    <property type="entry name" value="Ubiquitin-like_dom"/>
</dbReference>
<reference evidence="3" key="1">
    <citation type="submission" date="2020-06" db="EMBL/GenBank/DDBJ databases">
        <authorList>
            <consortium name="Plant Systems Biology data submission"/>
        </authorList>
    </citation>
    <scope>NUCLEOTIDE SEQUENCE</scope>
    <source>
        <strain evidence="3">D6</strain>
    </source>
</reference>
<feature type="domain" description="Ubiquitin-like" evidence="2">
    <location>
        <begin position="30"/>
        <end position="110"/>
    </location>
</feature>
<dbReference type="CDD" id="cd17039">
    <property type="entry name" value="Ubl_ubiquitin_like"/>
    <property type="match status" value="2"/>
</dbReference>
<feature type="domain" description="Ubiquitin-like" evidence="2">
    <location>
        <begin position="225"/>
        <end position="303"/>
    </location>
</feature>
<dbReference type="PANTHER" id="PTHR10666">
    <property type="entry name" value="UBIQUITIN"/>
    <property type="match status" value="1"/>
</dbReference>
<evidence type="ECO:0000259" key="2">
    <source>
        <dbReference type="PROSITE" id="PS50053"/>
    </source>
</evidence>
<dbReference type="InterPro" id="IPR050158">
    <property type="entry name" value="Ubiquitin_ubiquitin-like"/>
</dbReference>
<dbReference type="OrthoDB" id="428577at2759"/>
<dbReference type="EMBL" id="CAICTM010000067">
    <property type="protein sequence ID" value="CAB9499741.1"/>
    <property type="molecule type" value="Genomic_DNA"/>
</dbReference>
<evidence type="ECO:0000256" key="1">
    <source>
        <dbReference type="SAM" id="MobiDB-lite"/>
    </source>
</evidence>
<feature type="region of interest" description="Disordered" evidence="1">
    <location>
        <begin position="1"/>
        <end position="22"/>
    </location>
</feature>
<gene>
    <name evidence="3" type="ORF">SEMRO_68_G037880.1</name>
</gene>
<dbReference type="InterPro" id="IPR029071">
    <property type="entry name" value="Ubiquitin-like_domsf"/>
</dbReference>